<proteinExistence type="predicted"/>
<evidence type="ECO:0000313" key="2">
    <source>
        <dbReference type="Proteomes" id="UP000195447"/>
    </source>
</evidence>
<keyword evidence="2" id="KW-1185">Reference proteome</keyword>
<organism evidence="1 2">
    <name type="scientific">Faecalitalea cylindroides</name>
    <dbReference type="NCBI Taxonomy" id="39483"/>
    <lineage>
        <taxon>Bacteria</taxon>
        <taxon>Bacillati</taxon>
        <taxon>Bacillota</taxon>
        <taxon>Erysipelotrichia</taxon>
        <taxon>Erysipelotrichales</taxon>
        <taxon>Erysipelotrichaceae</taxon>
        <taxon>Faecalitalea</taxon>
    </lineage>
</organism>
<sequence>MPNIITHILFTDDVYEKLDDPKYDFLESRLQLMEVGGNGPDFLFFHNLNPTSFMKKTPLRKIGNEVHSHSINDFYASAIASIQKEKDPEIRQDMMTYTCGHLCHWALDSIAHPYVFYRTGRCTGKSSWWHHRFESLIDAIMLKVKNDCTISDFKAYETCEVSLEQARAIARIYVPAIRNVYKVDVLPHQILESLNDWCFVEKLFYDKKGTKFKISHSFEKVLRTESMISGFFVPDEPEDPFDTINLLHKEWVHPCDDTIKSTESFFDLYDRAMLRAVEAIQLFYEACQHPDALQPFLDYLGDRSYDTGLSESKEMKFFDLVY</sequence>
<accession>A0A1Y4LY90</accession>
<dbReference type="AlphaFoldDB" id="A0A1Y4LY90"/>
<gene>
    <name evidence="1" type="ORF">B5F14_02890</name>
</gene>
<evidence type="ECO:0008006" key="3">
    <source>
        <dbReference type="Google" id="ProtNLM"/>
    </source>
</evidence>
<name>A0A1Y4LY90_9FIRM</name>
<dbReference type="RefSeq" id="WP_087158306.1">
    <property type="nucleotide sequence ID" value="NZ_CALHAA010000035.1"/>
</dbReference>
<reference evidence="2" key="1">
    <citation type="submission" date="2017-04" db="EMBL/GenBank/DDBJ databases">
        <title>Function of individual gut microbiota members based on whole genome sequencing of pure cultures obtained from chicken caecum.</title>
        <authorList>
            <person name="Medvecky M."/>
            <person name="Cejkova D."/>
            <person name="Polansky O."/>
            <person name="Karasova D."/>
            <person name="Kubasova T."/>
            <person name="Cizek A."/>
            <person name="Rychlik I."/>
        </authorList>
    </citation>
    <scope>NUCLEOTIDE SEQUENCE [LARGE SCALE GENOMIC DNA]</scope>
    <source>
        <strain evidence="2">An178</strain>
    </source>
</reference>
<protein>
    <recommendedName>
        <fullName evidence="3">Phospholipase C/D domain-containing protein</fullName>
    </recommendedName>
</protein>
<comment type="caution">
    <text evidence="1">The sequence shown here is derived from an EMBL/GenBank/DDBJ whole genome shotgun (WGS) entry which is preliminary data.</text>
</comment>
<dbReference type="EMBL" id="NFKM01000003">
    <property type="protein sequence ID" value="OUP61553.1"/>
    <property type="molecule type" value="Genomic_DNA"/>
</dbReference>
<evidence type="ECO:0000313" key="1">
    <source>
        <dbReference type="EMBL" id="OUP61553.1"/>
    </source>
</evidence>
<dbReference type="Proteomes" id="UP000195447">
    <property type="component" value="Unassembled WGS sequence"/>
</dbReference>